<dbReference type="InterPro" id="IPR001496">
    <property type="entry name" value="SOCS_box"/>
</dbReference>
<dbReference type="Gene3D" id="1.25.40.20">
    <property type="entry name" value="Ankyrin repeat-containing domain"/>
    <property type="match status" value="3"/>
</dbReference>
<dbReference type="GeneID" id="115825481"/>
<dbReference type="Pfam" id="PF12796">
    <property type="entry name" value="Ank_2"/>
    <property type="match status" value="3"/>
</dbReference>
<feature type="repeat" description="ANK" evidence="4">
    <location>
        <begin position="98"/>
        <end position="130"/>
    </location>
</feature>
<feature type="repeat" description="ANK" evidence="4">
    <location>
        <begin position="295"/>
        <end position="327"/>
    </location>
</feature>
<dbReference type="SUPFAM" id="SSF48403">
    <property type="entry name" value="Ankyrin repeat"/>
    <property type="match status" value="1"/>
</dbReference>
<dbReference type="SUPFAM" id="SSF158235">
    <property type="entry name" value="SOCS box-like"/>
    <property type="match status" value="1"/>
</dbReference>
<evidence type="ECO:0000256" key="1">
    <source>
        <dbReference type="ARBA" id="ARBA00004906"/>
    </source>
</evidence>
<evidence type="ECO:0000256" key="2">
    <source>
        <dbReference type="ARBA" id="ARBA00022737"/>
    </source>
</evidence>
<dbReference type="Pfam" id="PF00023">
    <property type="entry name" value="Ank"/>
    <property type="match status" value="1"/>
</dbReference>
<dbReference type="InParanoid" id="A0A6J2WNM1"/>
<dbReference type="InterPro" id="IPR036036">
    <property type="entry name" value="SOCS_box-like_dom_sf"/>
</dbReference>
<keyword evidence="6" id="KW-1185">Reference proteome</keyword>
<dbReference type="OrthoDB" id="539213at2759"/>
<sequence>MPTCEQEFSFQEECCAQLNARAVQLLILHRDLEPIVSAIRRGDDKTVFELAASMSNRLTTGNSEGWTPLHEAACYGQAGCVKALLKAKPTLVDKRTLHEQTALLLAVDGKHLACVRTLLENGADPDISNKNKVTPLYKACEWGSLELVQLILAFGGSVNQRCKRGWTALHETVSQDNTELSEALLQAGAIIDPANSHGITPLIVAAQQGRAKAVDLLITKGADVNLQSCDGASALSEASKHGHKDIVELLLQHNADANKATKAGLLPLHIAAQYGQKEIIPLLLSVTSRAQIRHSSVTPLHLAAENNQLDVVQFLIKSGADVNARLSPERSARFHDHRVTAVYSAVANGHEEVAAILLKAGANPNIDPISLLLVAVQKGLLRTVSSLVECGANVNVNIPAQPTAFPGVLLYSQNLGVLQYLLDNGFDAQTCFMCDCDRGLNHSLCATQNTGHTSLRNQTLSGSNITPNLTCTESVTNKLQFCDWISSPSVSPGAGPLINLLLDYVGNIKLCSKITQTLGSQQEWGAIQEKAKSPRPLMHLCRLRVRQLVGLRRLVSLHTLPLPDRVIQYLSYNGFSTKDSLIQMQGTAQAQTDLVVLCGQS</sequence>
<gene>
    <name evidence="7" type="primary">LOC115825481</name>
</gene>
<dbReference type="RefSeq" id="XP_030645152.1">
    <property type="nucleotide sequence ID" value="XM_030789292.1"/>
</dbReference>
<keyword evidence="2" id="KW-0677">Repeat</keyword>
<evidence type="ECO:0000313" key="7">
    <source>
        <dbReference type="RefSeq" id="XP_030645152.1"/>
    </source>
</evidence>
<dbReference type="PANTHER" id="PTHR24123:SF140">
    <property type="entry name" value="ANKYRIN REPEAT AND SOCS BOX CONTAINING 15"/>
    <property type="match status" value="1"/>
</dbReference>
<comment type="pathway">
    <text evidence="1">Protein modification; protein ubiquitination.</text>
</comment>
<feature type="repeat" description="ANK" evidence="4">
    <location>
        <begin position="337"/>
        <end position="369"/>
    </location>
</feature>
<dbReference type="UniPathway" id="UPA00143"/>
<evidence type="ECO:0000259" key="5">
    <source>
        <dbReference type="PROSITE" id="PS50225"/>
    </source>
</evidence>
<dbReference type="Pfam" id="PF07525">
    <property type="entry name" value="SOCS_box"/>
    <property type="match status" value="1"/>
</dbReference>
<feature type="repeat" description="ANK" evidence="4">
    <location>
        <begin position="230"/>
        <end position="262"/>
    </location>
</feature>
<dbReference type="PRINTS" id="PR01415">
    <property type="entry name" value="ANKYRIN"/>
</dbReference>
<feature type="repeat" description="ANK" evidence="4">
    <location>
        <begin position="263"/>
        <end position="295"/>
    </location>
</feature>
<dbReference type="GO" id="GO:0035556">
    <property type="term" value="P:intracellular signal transduction"/>
    <property type="evidence" value="ECO:0007669"/>
    <property type="project" value="InterPro"/>
</dbReference>
<evidence type="ECO:0000256" key="4">
    <source>
        <dbReference type="PROSITE-ProRule" id="PRU00023"/>
    </source>
</evidence>
<dbReference type="FunFam" id="1.10.750.20:FF:000001">
    <property type="entry name" value="Ankyrin repeat and SOCS box containing 1"/>
    <property type="match status" value="1"/>
</dbReference>
<feature type="repeat" description="ANK" evidence="4">
    <location>
        <begin position="197"/>
        <end position="229"/>
    </location>
</feature>
<dbReference type="PROSITE" id="PS50297">
    <property type="entry name" value="ANK_REP_REGION"/>
    <property type="match status" value="9"/>
</dbReference>
<dbReference type="GO" id="GO:0016567">
    <property type="term" value="P:protein ubiquitination"/>
    <property type="evidence" value="ECO:0007669"/>
    <property type="project" value="UniProtKB-UniPathway"/>
</dbReference>
<evidence type="ECO:0000256" key="3">
    <source>
        <dbReference type="ARBA" id="ARBA00023043"/>
    </source>
</evidence>
<accession>A0A6J2WNM1</accession>
<reference evidence="7" key="1">
    <citation type="submission" date="2025-08" db="UniProtKB">
        <authorList>
            <consortium name="RefSeq"/>
        </authorList>
    </citation>
    <scope>IDENTIFICATION</scope>
</reference>
<feature type="repeat" description="ANK" evidence="4">
    <location>
        <begin position="64"/>
        <end position="86"/>
    </location>
</feature>
<dbReference type="SMART" id="SM00253">
    <property type="entry name" value="SOCS"/>
    <property type="match status" value="1"/>
</dbReference>
<dbReference type="SMART" id="SM00248">
    <property type="entry name" value="ANK"/>
    <property type="match status" value="10"/>
</dbReference>
<dbReference type="Gene3D" id="1.10.750.20">
    <property type="entry name" value="SOCS box"/>
    <property type="match status" value="1"/>
</dbReference>
<dbReference type="PANTHER" id="PTHR24123">
    <property type="entry name" value="ANKYRIN REPEAT-CONTAINING"/>
    <property type="match status" value="1"/>
</dbReference>
<dbReference type="SMART" id="SM00969">
    <property type="entry name" value="SOCS_box"/>
    <property type="match status" value="1"/>
</dbReference>
<dbReference type="Proteomes" id="UP000504632">
    <property type="component" value="Chromosome 1"/>
</dbReference>
<dbReference type="PROSITE" id="PS50225">
    <property type="entry name" value="SOCS"/>
    <property type="match status" value="1"/>
</dbReference>
<keyword evidence="3 4" id="KW-0040">ANK repeat</keyword>
<name>A0A6J2WNM1_CHACN</name>
<feature type="repeat" description="ANK" evidence="4">
    <location>
        <begin position="164"/>
        <end position="196"/>
    </location>
</feature>
<feature type="repeat" description="ANK" evidence="4">
    <location>
        <begin position="131"/>
        <end position="163"/>
    </location>
</feature>
<organism evidence="6 7">
    <name type="scientific">Chanos chanos</name>
    <name type="common">Milkfish</name>
    <name type="synonym">Mugil chanos</name>
    <dbReference type="NCBI Taxonomy" id="29144"/>
    <lineage>
        <taxon>Eukaryota</taxon>
        <taxon>Metazoa</taxon>
        <taxon>Chordata</taxon>
        <taxon>Craniata</taxon>
        <taxon>Vertebrata</taxon>
        <taxon>Euteleostomi</taxon>
        <taxon>Actinopterygii</taxon>
        <taxon>Neopterygii</taxon>
        <taxon>Teleostei</taxon>
        <taxon>Ostariophysi</taxon>
        <taxon>Gonorynchiformes</taxon>
        <taxon>Chanidae</taxon>
        <taxon>Chanos</taxon>
    </lineage>
</organism>
<dbReference type="InterPro" id="IPR036770">
    <property type="entry name" value="Ankyrin_rpt-contain_sf"/>
</dbReference>
<dbReference type="AlphaFoldDB" id="A0A6J2WNM1"/>
<dbReference type="PROSITE" id="PS50088">
    <property type="entry name" value="ANK_REPEAT"/>
    <property type="match status" value="9"/>
</dbReference>
<dbReference type="InterPro" id="IPR051165">
    <property type="entry name" value="Multifunctional_ANK_Repeat"/>
</dbReference>
<protein>
    <submittedName>
        <fullName evidence="7">Ankyrin repeat and SOCS box protein 2-like</fullName>
    </submittedName>
</protein>
<evidence type="ECO:0000313" key="6">
    <source>
        <dbReference type="Proteomes" id="UP000504632"/>
    </source>
</evidence>
<feature type="domain" description="SOCS box" evidence="5">
    <location>
        <begin position="513"/>
        <end position="576"/>
    </location>
</feature>
<proteinExistence type="predicted"/>
<dbReference type="InterPro" id="IPR002110">
    <property type="entry name" value="Ankyrin_rpt"/>
</dbReference>